<accession>A0AA40EFZ4</accession>
<proteinExistence type="predicted"/>
<evidence type="ECO:0000313" key="2">
    <source>
        <dbReference type="EMBL" id="KAK0733833.1"/>
    </source>
</evidence>
<dbReference type="Proteomes" id="UP001172101">
    <property type="component" value="Unassembled WGS sequence"/>
</dbReference>
<sequence length="108" mass="11826">MRSSTIPIPTRDAIVWRLLSSPPQFNSTRVPLLLLLAVLVSDTVHQSPSSSPVHDQHRLPRGERGGGGLQPFRGGHNRAELAHSRRRPHARVREGPAAGEAQEGRAHD</sequence>
<feature type="region of interest" description="Disordered" evidence="1">
    <location>
        <begin position="44"/>
        <end position="108"/>
    </location>
</feature>
<dbReference type="GeneID" id="85330203"/>
<evidence type="ECO:0000313" key="3">
    <source>
        <dbReference type="Proteomes" id="UP001172101"/>
    </source>
</evidence>
<name>A0AA40EFZ4_9PEZI</name>
<dbReference type="AlphaFoldDB" id="A0AA40EFZ4"/>
<feature type="compositionally biased region" description="Basic and acidic residues" evidence="1">
    <location>
        <begin position="54"/>
        <end position="64"/>
    </location>
</feature>
<gene>
    <name evidence="2" type="ORF">B0T26DRAFT_797797</name>
</gene>
<organism evidence="2 3">
    <name type="scientific">Lasiosphaeria miniovina</name>
    <dbReference type="NCBI Taxonomy" id="1954250"/>
    <lineage>
        <taxon>Eukaryota</taxon>
        <taxon>Fungi</taxon>
        <taxon>Dikarya</taxon>
        <taxon>Ascomycota</taxon>
        <taxon>Pezizomycotina</taxon>
        <taxon>Sordariomycetes</taxon>
        <taxon>Sordariomycetidae</taxon>
        <taxon>Sordariales</taxon>
        <taxon>Lasiosphaeriaceae</taxon>
        <taxon>Lasiosphaeria</taxon>
    </lineage>
</organism>
<dbReference type="EMBL" id="JAUIRO010000001">
    <property type="protein sequence ID" value="KAK0733833.1"/>
    <property type="molecule type" value="Genomic_DNA"/>
</dbReference>
<protein>
    <submittedName>
        <fullName evidence="2">Uncharacterized protein</fullName>
    </submittedName>
</protein>
<dbReference type="RefSeq" id="XP_060302710.1">
    <property type="nucleotide sequence ID" value="XM_060446933.1"/>
</dbReference>
<keyword evidence="3" id="KW-1185">Reference proteome</keyword>
<reference evidence="2" key="1">
    <citation type="submission" date="2023-06" db="EMBL/GenBank/DDBJ databases">
        <title>Genome-scale phylogeny and comparative genomics of the fungal order Sordariales.</title>
        <authorList>
            <consortium name="Lawrence Berkeley National Laboratory"/>
            <person name="Hensen N."/>
            <person name="Bonometti L."/>
            <person name="Westerberg I."/>
            <person name="Brannstrom I.O."/>
            <person name="Guillou S."/>
            <person name="Cros-Aarteil S."/>
            <person name="Calhoun S."/>
            <person name="Haridas S."/>
            <person name="Kuo A."/>
            <person name="Mondo S."/>
            <person name="Pangilinan J."/>
            <person name="Riley R."/>
            <person name="LaButti K."/>
            <person name="Andreopoulos B."/>
            <person name="Lipzen A."/>
            <person name="Chen C."/>
            <person name="Yanf M."/>
            <person name="Daum C."/>
            <person name="Ng V."/>
            <person name="Clum A."/>
            <person name="Steindorff A."/>
            <person name="Ohm R."/>
            <person name="Martin F."/>
            <person name="Silar P."/>
            <person name="Natvig D."/>
            <person name="Lalanne C."/>
            <person name="Gautier V."/>
            <person name="Ament-velasquez S.L."/>
            <person name="Kruys A."/>
            <person name="Hutchinson M.I."/>
            <person name="Powell A.J."/>
            <person name="Barry K."/>
            <person name="Miller A.N."/>
            <person name="Grigoriev I.V."/>
            <person name="Debuchy R."/>
            <person name="Gladieux P."/>
            <person name="Thoren M.H."/>
            <person name="Johannesson H."/>
        </authorList>
    </citation>
    <scope>NUCLEOTIDE SEQUENCE</scope>
    <source>
        <strain evidence="2">SMH2392-1A</strain>
    </source>
</reference>
<evidence type="ECO:0000256" key="1">
    <source>
        <dbReference type="SAM" id="MobiDB-lite"/>
    </source>
</evidence>
<comment type="caution">
    <text evidence="2">The sequence shown here is derived from an EMBL/GenBank/DDBJ whole genome shotgun (WGS) entry which is preliminary data.</text>
</comment>
<feature type="compositionally biased region" description="Polar residues" evidence="1">
    <location>
        <begin position="44"/>
        <end position="53"/>
    </location>
</feature>